<organism evidence="5 6">
    <name type="scientific">Streptomyces castrisilvae</name>
    <dbReference type="NCBI Taxonomy" id="3033811"/>
    <lineage>
        <taxon>Bacteria</taxon>
        <taxon>Bacillati</taxon>
        <taxon>Actinomycetota</taxon>
        <taxon>Actinomycetes</taxon>
        <taxon>Kitasatosporales</taxon>
        <taxon>Streptomycetaceae</taxon>
        <taxon>Streptomyces</taxon>
    </lineage>
</organism>
<feature type="domain" description="Carbohydrate kinase PfkB" evidence="4">
    <location>
        <begin position="32"/>
        <end position="295"/>
    </location>
</feature>
<keyword evidence="5" id="KW-0614">Plasmid</keyword>
<dbReference type="Proteomes" id="UP001239522">
    <property type="component" value="Plasmid unnamed1"/>
</dbReference>
<dbReference type="SUPFAM" id="SSF53613">
    <property type="entry name" value="Ribokinase-like"/>
    <property type="match status" value="1"/>
</dbReference>
<dbReference type="Gene3D" id="3.40.1190.20">
    <property type="match status" value="1"/>
</dbReference>
<keyword evidence="2" id="KW-0808">Transferase</keyword>
<evidence type="ECO:0000256" key="3">
    <source>
        <dbReference type="ARBA" id="ARBA00022777"/>
    </source>
</evidence>
<evidence type="ECO:0000313" key="5">
    <source>
        <dbReference type="EMBL" id="WLQ38506.1"/>
    </source>
</evidence>
<sequence>MRIAVTGSIATDHLMAFPGRFADQLIPDQLAHVSLSFLVDGLDVRRGGVAANIAFGLGSLGLRPLLVGAVGTDFAEYEVWLKEHGVDTGAVRVSAERQTARFMCITDEDANQIASFYAGAMEEARDIDLWQLVGAWDRPDLVLVCPNDPAAMVRHTAECRQLGLPFAADPSQQLARLDGDQIRELVSGARWLLTNEYEAALLLERTGWTRDDVLERVDTWVTTLGGDGARIDSGNEATRTVAAVPGTEVTDPTGGGDAFRAGFFAAVSAKLPLEAAARLGCVTAASALGAVGSQAYGLDRDALLATVSRAYGSEAAQEIAPALHDMP</sequence>
<dbReference type="PANTHER" id="PTHR43085">
    <property type="entry name" value="HEXOKINASE FAMILY MEMBER"/>
    <property type="match status" value="1"/>
</dbReference>
<evidence type="ECO:0000256" key="1">
    <source>
        <dbReference type="ARBA" id="ARBA00010688"/>
    </source>
</evidence>
<evidence type="ECO:0000313" key="6">
    <source>
        <dbReference type="Proteomes" id="UP001239522"/>
    </source>
</evidence>
<comment type="similarity">
    <text evidence="1">Belongs to the carbohydrate kinase PfkB family.</text>
</comment>
<evidence type="ECO:0000256" key="2">
    <source>
        <dbReference type="ARBA" id="ARBA00022679"/>
    </source>
</evidence>
<dbReference type="Pfam" id="PF00294">
    <property type="entry name" value="PfkB"/>
    <property type="match status" value="1"/>
</dbReference>
<reference evidence="5 6" key="1">
    <citation type="submission" date="2023-03" db="EMBL/GenBank/DDBJ databases">
        <title>Isolation and description of six Streptomyces strains from soil environments, able to metabolize different microbial glucans.</title>
        <authorList>
            <person name="Widen T."/>
            <person name="Larsbrink J."/>
        </authorList>
    </citation>
    <scope>NUCLEOTIDE SEQUENCE [LARGE SCALE GENOMIC DNA]</scope>
    <source>
        <strain evidence="5 6">Mut1</strain>
        <plasmid evidence="5 6">unnamed1</plasmid>
    </source>
</reference>
<proteinExistence type="inferred from homology"/>
<dbReference type="InterPro" id="IPR011611">
    <property type="entry name" value="PfkB_dom"/>
</dbReference>
<dbReference type="CDD" id="cd01942">
    <property type="entry name" value="ribokinase_group_A"/>
    <property type="match status" value="1"/>
</dbReference>
<geneLocation type="plasmid" evidence="5 6">
    <name>unnamed1</name>
</geneLocation>
<name>A0ABY9HYN1_9ACTN</name>
<keyword evidence="6" id="KW-1185">Reference proteome</keyword>
<dbReference type="InterPro" id="IPR002173">
    <property type="entry name" value="Carboh/pur_kinase_PfkB_CS"/>
</dbReference>
<dbReference type="PROSITE" id="PS00583">
    <property type="entry name" value="PFKB_KINASES_1"/>
    <property type="match status" value="1"/>
</dbReference>
<dbReference type="PANTHER" id="PTHR43085:SF46">
    <property type="entry name" value="ADENOSINE KINASE"/>
    <property type="match status" value="1"/>
</dbReference>
<dbReference type="InterPro" id="IPR050306">
    <property type="entry name" value="PfkB_Carbo_kinase"/>
</dbReference>
<gene>
    <name evidence="5" type="ORF">P8A18_33875</name>
</gene>
<protein>
    <submittedName>
        <fullName evidence="5">Carbohydrate kinase family protein</fullName>
    </submittedName>
</protein>
<dbReference type="EMBL" id="CP120998">
    <property type="protein sequence ID" value="WLQ38506.1"/>
    <property type="molecule type" value="Genomic_DNA"/>
</dbReference>
<evidence type="ECO:0000259" key="4">
    <source>
        <dbReference type="Pfam" id="PF00294"/>
    </source>
</evidence>
<dbReference type="GO" id="GO:0016301">
    <property type="term" value="F:kinase activity"/>
    <property type="evidence" value="ECO:0007669"/>
    <property type="project" value="UniProtKB-KW"/>
</dbReference>
<keyword evidence="3 5" id="KW-0418">Kinase</keyword>
<dbReference type="InterPro" id="IPR029056">
    <property type="entry name" value="Ribokinase-like"/>
</dbReference>
<accession>A0ABY9HYN1</accession>
<dbReference type="RefSeq" id="WP_306061602.1">
    <property type="nucleotide sequence ID" value="NZ_CP120998.1"/>
</dbReference>